<dbReference type="InterPro" id="IPR029787">
    <property type="entry name" value="Nucleotide_cyclase"/>
</dbReference>
<dbReference type="OrthoDB" id="9759607at2"/>
<protein>
    <submittedName>
        <fullName evidence="3">Sensor domain-containing diguanylate cyclase</fullName>
    </submittedName>
</protein>
<dbReference type="FunFam" id="3.30.70.270:FF:000001">
    <property type="entry name" value="Diguanylate cyclase domain protein"/>
    <property type="match status" value="1"/>
</dbReference>
<dbReference type="AlphaFoldDB" id="A0A516KH71"/>
<feature type="transmembrane region" description="Helical" evidence="1">
    <location>
        <begin position="64"/>
        <end position="95"/>
    </location>
</feature>
<dbReference type="GO" id="GO:0005886">
    <property type="term" value="C:plasma membrane"/>
    <property type="evidence" value="ECO:0007669"/>
    <property type="project" value="TreeGrafter"/>
</dbReference>
<organism evidence="3 4">
    <name type="scientific">Radiobacillus deserti</name>
    <dbReference type="NCBI Taxonomy" id="2594883"/>
    <lineage>
        <taxon>Bacteria</taxon>
        <taxon>Bacillati</taxon>
        <taxon>Bacillota</taxon>
        <taxon>Bacilli</taxon>
        <taxon>Bacillales</taxon>
        <taxon>Bacillaceae</taxon>
        <taxon>Radiobacillus</taxon>
    </lineage>
</organism>
<evidence type="ECO:0000313" key="4">
    <source>
        <dbReference type="Proteomes" id="UP000315215"/>
    </source>
</evidence>
<evidence type="ECO:0000313" key="3">
    <source>
        <dbReference type="EMBL" id="QDP40750.1"/>
    </source>
</evidence>
<dbReference type="GO" id="GO:1902201">
    <property type="term" value="P:negative regulation of bacterial-type flagellum-dependent cell motility"/>
    <property type="evidence" value="ECO:0007669"/>
    <property type="project" value="TreeGrafter"/>
</dbReference>
<name>A0A516KH71_9BACI</name>
<dbReference type="Proteomes" id="UP000315215">
    <property type="component" value="Chromosome"/>
</dbReference>
<feature type="domain" description="GGDEF" evidence="2">
    <location>
        <begin position="425"/>
        <end position="567"/>
    </location>
</feature>
<dbReference type="SUPFAM" id="SSF55781">
    <property type="entry name" value="GAF domain-like"/>
    <property type="match status" value="1"/>
</dbReference>
<feature type="transmembrane region" description="Helical" evidence="1">
    <location>
        <begin position="208"/>
        <end position="228"/>
    </location>
</feature>
<accession>A0A516KH71</accession>
<dbReference type="InterPro" id="IPR050469">
    <property type="entry name" value="Diguanylate_Cyclase"/>
</dbReference>
<sequence>MVPKSKQVALWVAWLLIWPWSIWMIYQDWSPDIWQGQWLDIVSFGLLMSVVAAFPLIVNNIPIFFVHGISFAVFLSFGLLIEVVLTQIALLVLMLKLRVGKDQLFRYPLNMLMFLGVSVASASVFTLLGGDINSVSIQALSSIWPVIGYVTVTFCTNQVLLKFFQKAIYGVNLKWFDKGIAWEFITSLIVIPVGFVLYLMYVEIGVAAIYYVGIPFISISVILMLYYSSQSVNYYLQKTSEIGHKLTEQLEINEVIDLFIEEITTLLPIDYVLIYEVTDESYLKLTRFYDVETKVEFPEKDRLFKFESVSGNVWGYQRGIHFHSRTEWSHMKDVNLPFSTESIISLPIERNNRITGVLTILSKKRRAFEKYQYMLVDILINYLAVAMGNARSYEETRTKSERDSLTQLYNYRYLESHLDATKPFKHLTLILLDLDHFKEVNDTYGHQSGNEILQELAKRLKKVAGPEHLVARYGGEEFVVLLENTTLEQGRQVADRIRSVIADVPFVIAKHILNQDEEVAINITASIGLASYPDNCDDPIELIRHADRAMYVGAKQAGRNKVAIYEQVKSETT</sequence>
<gene>
    <name evidence="3" type="ORF">FN924_11465</name>
</gene>
<keyword evidence="1" id="KW-1133">Transmembrane helix</keyword>
<dbReference type="SMART" id="SM00267">
    <property type="entry name" value="GGDEF"/>
    <property type="match status" value="1"/>
</dbReference>
<dbReference type="PROSITE" id="PS50887">
    <property type="entry name" value="GGDEF"/>
    <property type="match status" value="1"/>
</dbReference>
<dbReference type="RefSeq" id="WP_143894606.1">
    <property type="nucleotide sequence ID" value="NZ_CP041666.1"/>
</dbReference>
<dbReference type="PANTHER" id="PTHR45138">
    <property type="entry name" value="REGULATORY COMPONENTS OF SENSORY TRANSDUCTION SYSTEM"/>
    <property type="match status" value="1"/>
</dbReference>
<keyword evidence="1" id="KW-0472">Membrane</keyword>
<dbReference type="EMBL" id="CP041666">
    <property type="protein sequence ID" value="QDP40750.1"/>
    <property type="molecule type" value="Genomic_DNA"/>
</dbReference>
<evidence type="ECO:0000256" key="1">
    <source>
        <dbReference type="SAM" id="Phobius"/>
    </source>
</evidence>
<keyword evidence="4" id="KW-1185">Reference proteome</keyword>
<dbReference type="InterPro" id="IPR029016">
    <property type="entry name" value="GAF-like_dom_sf"/>
</dbReference>
<dbReference type="InterPro" id="IPR043128">
    <property type="entry name" value="Rev_trsase/Diguanyl_cyclase"/>
</dbReference>
<feature type="transmembrane region" description="Helical" evidence="1">
    <location>
        <begin position="107"/>
        <end position="130"/>
    </location>
</feature>
<feature type="transmembrane region" description="Helical" evidence="1">
    <location>
        <begin position="38"/>
        <end position="58"/>
    </location>
</feature>
<dbReference type="Pfam" id="PF00990">
    <property type="entry name" value="GGDEF"/>
    <property type="match status" value="1"/>
</dbReference>
<dbReference type="GO" id="GO:0052621">
    <property type="term" value="F:diguanylate cyclase activity"/>
    <property type="evidence" value="ECO:0007669"/>
    <property type="project" value="TreeGrafter"/>
</dbReference>
<dbReference type="PANTHER" id="PTHR45138:SF9">
    <property type="entry name" value="DIGUANYLATE CYCLASE DGCM-RELATED"/>
    <property type="match status" value="1"/>
</dbReference>
<dbReference type="Gene3D" id="3.30.70.270">
    <property type="match status" value="1"/>
</dbReference>
<reference evidence="3 4" key="1">
    <citation type="submission" date="2019-07" db="EMBL/GenBank/DDBJ databases">
        <authorList>
            <person name="Li J."/>
        </authorList>
    </citation>
    <scope>NUCLEOTIDE SEQUENCE [LARGE SCALE GENOMIC DNA]</scope>
    <source>
        <strain evidence="3 4">TKL69</strain>
    </source>
</reference>
<dbReference type="GO" id="GO:0043709">
    <property type="term" value="P:cell adhesion involved in single-species biofilm formation"/>
    <property type="evidence" value="ECO:0007669"/>
    <property type="project" value="TreeGrafter"/>
</dbReference>
<keyword evidence="1" id="KW-0812">Transmembrane</keyword>
<proteinExistence type="predicted"/>
<dbReference type="CDD" id="cd01949">
    <property type="entry name" value="GGDEF"/>
    <property type="match status" value="1"/>
</dbReference>
<dbReference type="KEGG" id="aqt:FN924_11465"/>
<dbReference type="Gene3D" id="3.30.450.40">
    <property type="match status" value="1"/>
</dbReference>
<feature type="transmembrane region" description="Helical" evidence="1">
    <location>
        <begin position="6"/>
        <end position="26"/>
    </location>
</feature>
<feature type="transmembrane region" description="Helical" evidence="1">
    <location>
        <begin position="180"/>
        <end position="202"/>
    </location>
</feature>
<dbReference type="SUPFAM" id="SSF55073">
    <property type="entry name" value="Nucleotide cyclase"/>
    <property type="match status" value="1"/>
</dbReference>
<dbReference type="InterPro" id="IPR000160">
    <property type="entry name" value="GGDEF_dom"/>
</dbReference>
<dbReference type="NCBIfam" id="TIGR00254">
    <property type="entry name" value="GGDEF"/>
    <property type="match status" value="1"/>
</dbReference>
<feature type="transmembrane region" description="Helical" evidence="1">
    <location>
        <begin position="142"/>
        <end position="160"/>
    </location>
</feature>
<evidence type="ECO:0000259" key="2">
    <source>
        <dbReference type="PROSITE" id="PS50887"/>
    </source>
</evidence>